<dbReference type="AlphaFoldDB" id="A0A2D1BZF3"/>
<protein>
    <recommendedName>
        <fullName evidence="3">Type I-B CRISPR-associated protein Cas8b1/Cst1</fullName>
    </recommendedName>
</protein>
<sequence length="469" mass="51295">MVLTAHPLQRVGAYALAALAGDVAPEDLAPVGFVRAVEQVTQHAVAAALVRDSQGASGFWLKVSYSFFPNSPMNHPGNGKKSDDCVRAAIEAWRRLPDPETWPDAGCVLCGRRAVGFFGKVDVALAESEAYRNSVPRGHEGMALCHPCRASFHALPYGCQLTGGSSIALHSWDERFLKRAVTRQVERNLPLAETGDPGRRQADVREVVALTALRRYSERVAGGAELLVFNNNNRGQLLEQHGLEQSLAEWLRRTSRDPGLRRGFTALLQAHATKADPGVVALSRNAFRDPGRILGSGVRHVGRLVSDGSPDRERVADLVALLYSFAIEVMLMNEKDLSEIRATAGRIAQLLSLESSGGRLRQFRALLKDSPRLRRWLTDQGVRRAIRPPDGSVGPLVTERGFTLLFDPGSDNPAWFHRDLLLVGVLEELSRLGWQAGDVEDSVEGGDGDGDLDAVDSTFITDDEEEYVR</sequence>
<proteinExistence type="predicted"/>
<organism evidence="2">
    <name type="scientific">Streptomyces virginiae</name>
    <name type="common">Streptomyces cinnamonensis</name>
    <dbReference type="NCBI Taxonomy" id="1961"/>
    <lineage>
        <taxon>Bacteria</taxon>
        <taxon>Bacillati</taxon>
        <taxon>Actinomycetota</taxon>
        <taxon>Actinomycetes</taxon>
        <taxon>Kitasatosporales</taxon>
        <taxon>Streptomycetaceae</taxon>
        <taxon>Streptomyces</taxon>
    </lineage>
</organism>
<dbReference type="EMBL" id="KY243078">
    <property type="protein sequence ID" value="ATN28230.1"/>
    <property type="molecule type" value="Genomic_DNA"/>
</dbReference>
<accession>A0A2D1BZF3</accession>
<feature type="region of interest" description="Disordered" evidence="1">
    <location>
        <begin position="440"/>
        <end position="469"/>
    </location>
</feature>
<evidence type="ECO:0008006" key="3">
    <source>
        <dbReference type="Google" id="ProtNLM"/>
    </source>
</evidence>
<evidence type="ECO:0000313" key="2">
    <source>
        <dbReference type="EMBL" id="ATN28230.1"/>
    </source>
</evidence>
<evidence type="ECO:0000256" key="1">
    <source>
        <dbReference type="SAM" id="MobiDB-lite"/>
    </source>
</evidence>
<feature type="compositionally biased region" description="Acidic residues" evidence="1">
    <location>
        <begin position="440"/>
        <end position="454"/>
    </location>
</feature>
<name>A0A2D1BZF3_STRVG</name>
<reference evidence="2" key="1">
    <citation type="submission" date="2016-11" db="EMBL/GenBank/DDBJ databases">
        <title>New genome editing tools from a type I-B-sv CRISPR-Cas system in Streptomyces virginiae IBL14 genome.</title>
        <authorList>
            <person name="Tong W.-Y."/>
        </authorList>
    </citation>
    <scope>NUCLEOTIDE SEQUENCE</scope>
    <source>
        <strain evidence="2">Gvgl007770</strain>
    </source>
</reference>